<dbReference type="InterPro" id="IPR036625">
    <property type="entry name" value="E3-bd_dom_sf"/>
</dbReference>
<evidence type="ECO:0000256" key="5">
    <source>
        <dbReference type="ARBA" id="ARBA00023315"/>
    </source>
</evidence>
<name>A0A3L9Y7P3_9RHOB</name>
<accession>A0A3L9Y7P3</accession>
<dbReference type="PROSITE" id="PS51826">
    <property type="entry name" value="PSBD"/>
    <property type="match status" value="1"/>
</dbReference>
<dbReference type="InterPro" id="IPR004167">
    <property type="entry name" value="PSBD"/>
</dbReference>
<evidence type="ECO:0000256" key="7">
    <source>
        <dbReference type="ARBA" id="ARBA00048370"/>
    </source>
</evidence>
<dbReference type="GO" id="GO:0004742">
    <property type="term" value="F:dihydrolipoyllysine-residue acetyltransferase activity"/>
    <property type="evidence" value="ECO:0007669"/>
    <property type="project" value="UniProtKB-UniRule"/>
</dbReference>
<evidence type="ECO:0000313" key="13">
    <source>
        <dbReference type="Proteomes" id="UP000281343"/>
    </source>
</evidence>
<dbReference type="SUPFAM" id="SSF52777">
    <property type="entry name" value="CoA-dependent acyltransferases"/>
    <property type="match status" value="1"/>
</dbReference>
<evidence type="ECO:0000256" key="8">
    <source>
        <dbReference type="RuleBase" id="RU361137"/>
    </source>
</evidence>
<dbReference type="Gene3D" id="4.10.320.10">
    <property type="entry name" value="E3-binding domain"/>
    <property type="match status" value="1"/>
</dbReference>
<dbReference type="OrthoDB" id="9805770at2"/>
<keyword evidence="12" id="KW-0670">Pyruvate</keyword>
<feature type="domain" description="Peripheral subunit-binding (PSBD)" evidence="11">
    <location>
        <begin position="141"/>
        <end position="178"/>
    </location>
</feature>
<keyword evidence="3 8" id="KW-0808">Transferase</keyword>
<keyword evidence="13" id="KW-1185">Reference proteome</keyword>
<evidence type="ECO:0000313" key="12">
    <source>
        <dbReference type="EMBL" id="RMA42106.1"/>
    </source>
</evidence>
<dbReference type="RefSeq" id="WP_121898215.1">
    <property type="nucleotide sequence ID" value="NZ_RCNT01000005.1"/>
</dbReference>
<dbReference type="SUPFAM" id="SSF51230">
    <property type="entry name" value="Single hybrid motif"/>
    <property type="match status" value="1"/>
</dbReference>
<dbReference type="InterPro" id="IPR003016">
    <property type="entry name" value="2-oxoA_DH_lipoyl-BS"/>
</dbReference>
<evidence type="ECO:0000256" key="2">
    <source>
        <dbReference type="ARBA" id="ARBA00011484"/>
    </source>
</evidence>
<evidence type="ECO:0000259" key="10">
    <source>
        <dbReference type="PROSITE" id="PS50968"/>
    </source>
</evidence>
<dbReference type="Pfam" id="PF00364">
    <property type="entry name" value="Biotin_lipoyl"/>
    <property type="match status" value="1"/>
</dbReference>
<dbReference type="PANTHER" id="PTHR23151">
    <property type="entry name" value="DIHYDROLIPOAMIDE ACETYL/SUCCINYL-TRANSFERASE-RELATED"/>
    <property type="match status" value="1"/>
</dbReference>
<proteinExistence type="inferred from homology"/>
<feature type="region of interest" description="Disordered" evidence="9">
    <location>
        <begin position="175"/>
        <end position="205"/>
    </location>
</feature>
<comment type="cofactor">
    <cofactor evidence="8">
        <name>(R)-lipoate</name>
        <dbReference type="ChEBI" id="CHEBI:83088"/>
    </cofactor>
    <text evidence="8">Binds 1 lipoyl cofactor covalently.</text>
</comment>
<keyword evidence="4 8" id="KW-0450">Lipoyl</keyword>
<feature type="compositionally biased region" description="Polar residues" evidence="9">
    <location>
        <begin position="98"/>
        <end position="112"/>
    </location>
</feature>
<dbReference type="Pfam" id="PF00198">
    <property type="entry name" value="2-oxoacid_dh"/>
    <property type="match status" value="1"/>
</dbReference>
<comment type="function">
    <text evidence="6">The pyruvate dehydrogenase complex catalyzes the overall conversion of pyruvate to acetyl-CoA and CO(2). It contains multiple copies of three enzymatic components: pyruvate dehydrogenase (E1), dihydrolipoamide acetyltransferase (E2) and lipoamide dehydrogenase (E3).</text>
</comment>
<sequence>MPTEILMPALSPTMEEGTLAKWLVKEGDEVSSGDLLAEIETDKATMEFEAVDDGVIGKILVAEGTENVKVNSPIAVLLADGESADDIGSTDSAPKPAETSSQTAPAEASEQTAPAKGHGRGETEATPAPAAPTSGDGTRIFASPLARRIAADKGLDLAAIKGSGPRGRIVKSDVENATAAPRADAPASAPSAAPAAAATAGGAMPTGPATETVLKMYEGREFEEVKLDGMRKTVAARLTEAKQTIPHFYLRRDIRLDALLAFRGQLNKQLEARGVKLSVNDFIIKACANALQQVPAANAVWANDRMLRLKPSDVAVAVAIEGGLFTPVLKDAEMKSLSALSTEMKDLAARARERKLAPHEYQGGTFAISNLGMFGIDNFDAVINPPHGAILAVGAGVKKPVVGKDGELAVATVMSVTLSVDHRVIDGALGAELLQAIVDNLENPMVMLA</sequence>
<dbReference type="PROSITE" id="PS00189">
    <property type="entry name" value="LIPOYL"/>
    <property type="match status" value="1"/>
</dbReference>
<dbReference type="SUPFAM" id="SSF47005">
    <property type="entry name" value="Peripheral subunit-binding domain of 2-oxo acid dehydrogenase complex"/>
    <property type="match status" value="1"/>
</dbReference>
<dbReference type="Pfam" id="PF02817">
    <property type="entry name" value="E3_binding"/>
    <property type="match status" value="1"/>
</dbReference>
<feature type="domain" description="Lipoyl-binding" evidence="10">
    <location>
        <begin position="2"/>
        <end position="78"/>
    </location>
</feature>
<evidence type="ECO:0000256" key="1">
    <source>
        <dbReference type="ARBA" id="ARBA00007317"/>
    </source>
</evidence>
<protein>
    <recommendedName>
        <fullName evidence="8">Acetyltransferase component of pyruvate dehydrogenase complex</fullName>
        <ecNumber evidence="8">2.3.1.12</ecNumber>
    </recommendedName>
</protein>
<evidence type="ECO:0000256" key="9">
    <source>
        <dbReference type="SAM" id="MobiDB-lite"/>
    </source>
</evidence>
<dbReference type="GO" id="GO:0045254">
    <property type="term" value="C:pyruvate dehydrogenase complex"/>
    <property type="evidence" value="ECO:0007669"/>
    <property type="project" value="UniProtKB-UniRule"/>
</dbReference>
<dbReference type="InterPro" id="IPR001078">
    <property type="entry name" value="2-oxoacid_DH_actylTfrase"/>
</dbReference>
<dbReference type="PANTHER" id="PTHR23151:SF90">
    <property type="entry name" value="DIHYDROLIPOYLLYSINE-RESIDUE ACETYLTRANSFERASE COMPONENT OF PYRUVATE DEHYDROGENASE COMPLEX, MITOCHONDRIAL-RELATED"/>
    <property type="match status" value="1"/>
</dbReference>
<organism evidence="12 13">
    <name type="scientific">Rhodophyticola porphyridii</name>
    <dbReference type="NCBI Taxonomy" id="1852017"/>
    <lineage>
        <taxon>Bacteria</taxon>
        <taxon>Pseudomonadati</taxon>
        <taxon>Pseudomonadota</taxon>
        <taxon>Alphaproteobacteria</taxon>
        <taxon>Rhodobacterales</taxon>
        <taxon>Roseobacteraceae</taxon>
        <taxon>Rhodophyticola</taxon>
    </lineage>
</organism>
<dbReference type="Proteomes" id="UP000281343">
    <property type="component" value="Unassembled WGS sequence"/>
</dbReference>
<dbReference type="GO" id="GO:0006086">
    <property type="term" value="P:pyruvate decarboxylation to acetyl-CoA"/>
    <property type="evidence" value="ECO:0007669"/>
    <property type="project" value="InterPro"/>
</dbReference>
<comment type="similarity">
    <text evidence="1 8">Belongs to the 2-oxoacid dehydrogenase family.</text>
</comment>
<dbReference type="CDD" id="cd06849">
    <property type="entry name" value="lipoyl_domain"/>
    <property type="match status" value="1"/>
</dbReference>
<evidence type="ECO:0000256" key="4">
    <source>
        <dbReference type="ARBA" id="ARBA00022823"/>
    </source>
</evidence>
<comment type="catalytic activity">
    <reaction evidence="7 8">
        <text>N(6)-[(R)-dihydrolipoyl]-L-lysyl-[protein] + acetyl-CoA = N(6)-[(R)-S(8)-acetyldihydrolipoyl]-L-lysyl-[protein] + CoA</text>
        <dbReference type="Rhea" id="RHEA:17017"/>
        <dbReference type="Rhea" id="RHEA-COMP:10475"/>
        <dbReference type="Rhea" id="RHEA-COMP:10478"/>
        <dbReference type="ChEBI" id="CHEBI:57287"/>
        <dbReference type="ChEBI" id="CHEBI:57288"/>
        <dbReference type="ChEBI" id="CHEBI:83100"/>
        <dbReference type="ChEBI" id="CHEBI:83111"/>
        <dbReference type="EC" id="2.3.1.12"/>
    </reaction>
</comment>
<dbReference type="EMBL" id="RCNT01000005">
    <property type="protein sequence ID" value="RMA42106.1"/>
    <property type="molecule type" value="Genomic_DNA"/>
</dbReference>
<dbReference type="InterPro" id="IPR006257">
    <property type="entry name" value="LAT1"/>
</dbReference>
<dbReference type="NCBIfam" id="TIGR01349">
    <property type="entry name" value="PDHac_trf_mito"/>
    <property type="match status" value="1"/>
</dbReference>
<comment type="caution">
    <text evidence="12">The sequence shown here is derived from an EMBL/GenBank/DDBJ whole genome shotgun (WGS) entry which is preliminary data.</text>
</comment>
<dbReference type="PROSITE" id="PS50968">
    <property type="entry name" value="BIOTINYL_LIPOYL"/>
    <property type="match status" value="1"/>
</dbReference>
<dbReference type="AlphaFoldDB" id="A0A3L9Y7P3"/>
<dbReference type="FunFam" id="2.40.50.100:FF:000010">
    <property type="entry name" value="Acetyltransferase component of pyruvate dehydrogenase complex"/>
    <property type="match status" value="1"/>
</dbReference>
<feature type="compositionally biased region" description="Low complexity" evidence="9">
    <location>
        <begin position="177"/>
        <end position="205"/>
    </location>
</feature>
<dbReference type="InterPro" id="IPR000089">
    <property type="entry name" value="Biotin_lipoyl"/>
</dbReference>
<dbReference type="InterPro" id="IPR045257">
    <property type="entry name" value="E2/Pdx1"/>
</dbReference>
<reference evidence="12 13" key="1">
    <citation type="submission" date="2018-10" db="EMBL/GenBank/DDBJ databases">
        <authorList>
            <person name="Jung H.S."/>
            <person name="Jeon C.O."/>
        </authorList>
    </citation>
    <scope>NUCLEOTIDE SEQUENCE [LARGE SCALE GENOMIC DNA]</scope>
    <source>
        <strain evidence="12 13">MA-7-27</strain>
    </source>
</reference>
<evidence type="ECO:0000256" key="3">
    <source>
        <dbReference type="ARBA" id="ARBA00022679"/>
    </source>
</evidence>
<dbReference type="Gene3D" id="3.30.559.10">
    <property type="entry name" value="Chloramphenicol acetyltransferase-like domain"/>
    <property type="match status" value="1"/>
</dbReference>
<comment type="subunit">
    <text evidence="2">Forms a 24-polypeptide structural core with octahedral symmetry.</text>
</comment>
<feature type="compositionally biased region" description="Low complexity" evidence="9">
    <location>
        <begin position="124"/>
        <end position="133"/>
    </location>
</feature>
<feature type="region of interest" description="Disordered" evidence="9">
    <location>
        <begin position="84"/>
        <end position="139"/>
    </location>
</feature>
<dbReference type="EC" id="2.3.1.12" evidence="8"/>
<dbReference type="InterPro" id="IPR011053">
    <property type="entry name" value="Single_hybrid_motif"/>
</dbReference>
<dbReference type="Gene3D" id="2.40.50.100">
    <property type="match status" value="1"/>
</dbReference>
<evidence type="ECO:0000256" key="6">
    <source>
        <dbReference type="ARBA" id="ARBA00025211"/>
    </source>
</evidence>
<dbReference type="InterPro" id="IPR023213">
    <property type="entry name" value="CAT-like_dom_sf"/>
</dbReference>
<gene>
    <name evidence="12" type="ORF">D9R08_11685</name>
</gene>
<evidence type="ECO:0000259" key="11">
    <source>
        <dbReference type="PROSITE" id="PS51826"/>
    </source>
</evidence>
<keyword evidence="5 8" id="KW-0012">Acyltransferase</keyword>